<proteinExistence type="predicted"/>
<dbReference type="PANTHER" id="PTHR46238:SF11">
    <property type="entry name" value="AGAMOUS-LIKE MADS-BOX PROTEIN AGL16"/>
    <property type="match status" value="1"/>
</dbReference>
<evidence type="ECO:0000313" key="2">
    <source>
        <dbReference type="Proteomes" id="UP000823388"/>
    </source>
</evidence>
<comment type="caution">
    <text evidence="1">The sequence shown here is derived from an EMBL/GenBank/DDBJ whole genome shotgun (WGS) entry which is preliminary data.</text>
</comment>
<accession>A0A8T0U8I8</accession>
<protein>
    <submittedName>
        <fullName evidence="1">Uncharacterized protein</fullName>
    </submittedName>
</protein>
<sequence length="119" mass="13640">MLYGVECWPTKKATCPATECSRDADVADEVIRDRVGVAPIEEKLTQHRLRWFGHVQRRPPEAPVRNGVLERVDNVKRGRGRPKLTLDESVKRDLKDRNISKEIALDRSAWRLAINVSEP</sequence>
<dbReference type="Proteomes" id="UP000823388">
    <property type="component" value="Chromosome 3N"/>
</dbReference>
<gene>
    <name evidence="1" type="ORF">PVAP13_3NG093020</name>
</gene>
<keyword evidence="2" id="KW-1185">Reference proteome</keyword>
<name>A0A8T0U8I8_PANVG</name>
<dbReference type="AlphaFoldDB" id="A0A8T0U8I8"/>
<evidence type="ECO:0000313" key="1">
    <source>
        <dbReference type="EMBL" id="KAG2620441.1"/>
    </source>
</evidence>
<dbReference type="EMBL" id="CM029042">
    <property type="protein sequence ID" value="KAG2620441.1"/>
    <property type="molecule type" value="Genomic_DNA"/>
</dbReference>
<dbReference type="PANTHER" id="PTHR46238">
    <property type="entry name" value="REVERSE TRANSCRIPTASE DOMAIN-CONTAINING PROTEIN"/>
    <property type="match status" value="1"/>
</dbReference>
<reference evidence="1" key="1">
    <citation type="submission" date="2020-05" db="EMBL/GenBank/DDBJ databases">
        <title>WGS assembly of Panicum virgatum.</title>
        <authorList>
            <person name="Lovell J.T."/>
            <person name="Jenkins J."/>
            <person name="Shu S."/>
            <person name="Juenger T.E."/>
            <person name="Schmutz J."/>
        </authorList>
    </citation>
    <scope>NUCLEOTIDE SEQUENCE</scope>
    <source>
        <strain evidence="1">AP13</strain>
    </source>
</reference>
<organism evidence="1 2">
    <name type="scientific">Panicum virgatum</name>
    <name type="common">Blackwell switchgrass</name>
    <dbReference type="NCBI Taxonomy" id="38727"/>
    <lineage>
        <taxon>Eukaryota</taxon>
        <taxon>Viridiplantae</taxon>
        <taxon>Streptophyta</taxon>
        <taxon>Embryophyta</taxon>
        <taxon>Tracheophyta</taxon>
        <taxon>Spermatophyta</taxon>
        <taxon>Magnoliopsida</taxon>
        <taxon>Liliopsida</taxon>
        <taxon>Poales</taxon>
        <taxon>Poaceae</taxon>
        <taxon>PACMAD clade</taxon>
        <taxon>Panicoideae</taxon>
        <taxon>Panicodae</taxon>
        <taxon>Paniceae</taxon>
        <taxon>Panicinae</taxon>
        <taxon>Panicum</taxon>
        <taxon>Panicum sect. Hiantes</taxon>
    </lineage>
</organism>